<evidence type="ECO:0000313" key="11">
    <source>
        <dbReference type="Proteomes" id="UP001302812"/>
    </source>
</evidence>
<dbReference type="EMBL" id="MU853350">
    <property type="protein sequence ID" value="KAK4110501.1"/>
    <property type="molecule type" value="Genomic_DNA"/>
</dbReference>
<dbReference type="Gene3D" id="1.20.1540.10">
    <property type="entry name" value="Rhomboid-like"/>
    <property type="match status" value="1"/>
</dbReference>
<dbReference type="AlphaFoldDB" id="A0AAN6TAL5"/>
<keyword evidence="4" id="KW-0378">Hydrolase</keyword>
<dbReference type="Proteomes" id="UP001302812">
    <property type="component" value="Unassembled WGS sequence"/>
</dbReference>
<evidence type="ECO:0000256" key="5">
    <source>
        <dbReference type="ARBA" id="ARBA00022989"/>
    </source>
</evidence>
<dbReference type="RefSeq" id="XP_064668071.1">
    <property type="nucleotide sequence ID" value="XM_064815635.1"/>
</dbReference>
<dbReference type="GO" id="GO:0016020">
    <property type="term" value="C:membrane"/>
    <property type="evidence" value="ECO:0007669"/>
    <property type="project" value="UniProtKB-SubCell"/>
</dbReference>
<keyword evidence="6 8" id="KW-0472">Membrane</keyword>
<gene>
    <name evidence="10" type="ORF">N656DRAFT_781710</name>
</gene>
<evidence type="ECO:0000313" key="10">
    <source>
        <dbReference type="EMBL" id="KAK4110501.1"/>
    </source>
</evidence>
<feature type="transmembrane region" description="Helical" evidence="8">
    <location>
        <begin position="387"/>
        <end position="405"/>
    </location>
</feature>
<protein>
    <recommendedName>
        <fullName evidence="9">Peptidase S54 rhomboid domain-containing protein</fullName>
    </recommendedName>
</protein>
<evidence type="ECO:0000256" key="7">
    <source>
        <dbReference type="SAM" id="MobiDB-lite"/>
    </source>
</evidence>
<evidence type="ECO:0000256" key="6">
    <source>
        <dbReference type="ARBA" id="ARBA00023136"/>
    </source>
</evidence>
<dbReference type="PANTHER" id="PTHR43731:SF14">
    <property type="entry name" value="PRESENILIN-ASSOCIATED RHOMBOID-LIKE PROTEIN, MITOCHONDRIAL"/>
    <property type="match status" value="1"/>
</dbReference>
<keyword evidence="3 8" id="KW-0812">Transmembrane</keyword>
<feature type="transmembrane region" description="Helical" evidence="8">
    <location>
        <begin position="281"/>
        <end position="299"/>
    </location>
</feature>
<evidence type="ECO:0000256" key="3">
    <source>
        <dbReference type="ARBA" id="ARBA00022692"/>
    </source>
</evidence>
<dbReference type="SUPFAM" id="SSF144091">
    <property type="entry name" value="Rhomboid-like"/>
    <property type="match status" value="1"/>
</dbReference>
<feature type="region of interest" description="Disordered" evidence="7">
    <location>
        <begin position="170"/>
        <end position="203"/>
    </location>
</feature>
<sequence length="498" mass="55270">MLQYPGIRTIFSGHRVITHYVDIPPTYTDRDGLPFARRDMEAREVITLFGPSMSTVAANQLLRILHGRRVAGTLEDPNLQINTAHFSKKQQAIALDYLRKHVPVDEVVNAGLRAEDELAALENVGAEEAGASSDPGYTTRLKLYKDLDPKDKKSLYGESQFDAIRAKNQAKWEAKRKQQEEERRKREEEERRARPGPLQTIDGQPQRMIGKIRLPEPTPAMQEYIAKATSDLKEPPKMPAWKRILPSAVFALVLSGALVAYSEFYQPLKPTERLFPGVPPAAATVGSLILLNVVGWFLWKIPPIWPFLNRYFLVDVAVPRAPTVLSSLFSHQYLRHLVPNMIFLWILGTRLYDDAGRGTFLATYVSSGMIGSVGTLTWAVLTKRLGTTTLGASGGVYGVMGAYLWMHRLDTFKILGLPPPPSEGFHGITLLALAVALQLPMLFSKKTVLTDVTAHLVGLSVGIAAAHLLEMKREAQRKLQEKSAQGDGIARALPVAKE</sequence>
<dbReference type="InterPro" id="IPR022764">
    <property type="entry name" value="Peptidase_S54_rhomboid_dom"/>
</dbReference>
<dbReference type="PANTHER" id="PTHR43731">
    <property type="entry name" value="RHOMBOID PROTEASE"/>
    <property type="match status" value="1"/>
</dbReference>
<evidence type="ECO:0000256" key="1">
    <source>
        <dbReference type="ARBA" id="ARBA00004141"/>
    </source>
</evidence>
<accession>A0AAN6TAL5</accession>
<comment type="caution">
    <text evidence="10">The sequence shown here is derived from an EMBL/GenBank/DDBJ whole genome shotgun (WGS) entry which is preliminary data.</text>
</comment>
<dbReference type="InterPro" id="IPR050925">
    <property type="entry name" value="Rhomboid_protease_S54"/>
</dbReference>
<feature type="domain" description="Peptidase S54 rhomboid" evidence="9">
    <location>
        <begin position="324"/>
        <end position="469"/>
    </location>
</feature>
<evidence type="ECO:0000259" key="9">
    <source>
        <dbReference type="Pfam" id="PF01694"/>
    </source>
</evidence>
<dbReference type="GO" id="GO:0004252">
    <property type="term" value="F:serine-type endopeptidase activity"/>
    <property type="evidence" value="ECO:0007669"/>
    <property type="project" value="InterPro"/>
</dbReference>
<evidence type="ECO:0000256" key="2">
    <source>
        <dbReference type="ARBA" id="ARBA00009045"/>
    </source>
</evidence>
<comment type="subcellular location">
    <subcellularLocation>
        <location evidence="1">Membrane</location>
        <topology evidence="1">Multi-pass membrane protein</topology>
    </subcellularLocation>
</comment>
<proteinExistence type="inferred from homology"/>
<evidence type="ECO:0000256" key="4">
    <source>
        <dbReference type="ARBA" id="ARBA00022801"/>
    </source>
</evidence>
<keyword evidence="11" id="KW-1185">Reference proteome</keyword>
<evidence type="ECO:0000256" key="8">
    <source>
        <dbReference type="SAM" id="Phobius"/>
    </source>
</evidence>
<dbReference type="InterPro" id="IPR035952">
    <property type="entry name" value="Rhomboid-like_sf"/>
</dbReference>
<feature type="transmembrane region" description="Helical" evidence="8">
    <location>
        <begin position="359"/>
        <end position="381"/>
    </location>
</feature>
<feature type="compositionally biased region" description="Basic and acidic residues" evidence="7">
    <location>
        <begin position="170"/>
        <end position="193"/>
    </location>
</feature>
<feature type="transmembrane region" description="Helical" evidence="8">
    <location>
        <begin position="244"/>
        <end position="261"/>
    </location>
</feature>
<keyword evidence="5 8" id="KW-1133">Transmembrane helix</keyword>
<reference evidence="10" key="1">
    <citation type="journal article" date="2023" name="Mol. Phylogenet. Evol.">
        <title>Genome-scale phylogeny and comparative genomics of the fungal order Sordariales.</title>
        <authorList>
            <person name="Hensen N."/>
            <person name="Bonometti L."/>
            <person name="Westerberg I."/>
            <person name="Brannstrom I.O."/>
            <person name="Guillou S."/>
            <person name="Cros-Aarteil S."/>
            <person name="Calhoun S."/>
            <person name="Haridas S."/>
            <person name="Kuo A."/>
            <person name="Mondo S."/>
            <person name="Pangilinan J."/>
            <person name="Riley R."/>
            <person name="LaButti K."/>
            <person name="Andreopoulos B."/>
            <person name="Lipzen A."/>
            <person name="Chen C."/>
            <person name="Yan M."/>
            <person name="Daum C."/>
            <person name="Ng V."/>
            <person name="Clum A."/>
            <person name="Steindorff A."/>
            <person name="Ohm R.A."/>
            <person name="Martin F."/>
            <person name="Silar P."/>
            <person name="Natvig D.O."/>
            <person name="Lalanne C."/>
            <person name="Gautier V."/>
            <person name="Ament-Velasquez S.L."/>
            <person name="Kruys A."/>
            <person name="Hutchinson M.I."/>
            <person name="Powell A.J."/>
            <person name="Barry K."/>
            <person name="Miller A.N."/>
            <person name="Grigoriev I.V."/>
            <person name="Debuchy R."/>
            <person name="Gladieux P."/>
            <person name="Hiltunen Thoren M."/>
            <person name="Johannesson H."/>
        </authorList>
    </citation>
    <scope>NUCLEOTIDE SEQUENCE</scope>
    <source>
        <strain evidence="10">CBS 508.74</strain>
    </source>
</reference>
<organism evidence="10 11">
    <name type="scientific">Canariomyces notabilis</name>
    <dbReference type="NCBI Taxonomy" id="2074819"/>
    <lineage>
        <taxon>Eukaryota</taxon>
        <taxon>Fungi</taxon>
        <taxon>Dikarya</taxon>
        <taxon>Ascomycota</taxon>
        <taxon>Pezizomycotina</taxon>
        <taxon>Sordariomycetes</taxon>
        <taxon>Sordariomycetidae</taxon>
        <taxon>Sordariales</taxon>
        <taxon>Chaetomiaceae</taxon>
        <taxon>Canariomyces</taxon>
    </lineage>
</organism>
<dbReference type="GeneID" id="89939760"/>
<comment type="similarity">
    <text evidence="2">Belongs to the peptidase S54 family.</text>
</comment>
<dbReference type="GO" id="GO:0006465">
    <property type="term" value="P:signal peptide processing"/>
    <property type="evidence" value="ECO:0007669"/>
    <property type="project" value="TreeGrafter"/>
</dbReference>
<reference evidence="10" key="2">
    <citation type="submission" date="2023-05" db="EMBL/GenBank/DDBJ databases">
        <authorList>
            <consortium name="Lawrence Berkeley National Laboratory"/>
            <person name="Steindorff A."/>
            <person name="Hensen N."/>
            <person name="Bonometti L."/>
            <person name="Westerberg I."/>
            <person name="Brannstrom I.O."/>
            <person name="Guillou S."/>
            <person name="Cros-Aarteil S."/>
            <person name="Calhoun S."/>
            <person name="Haridas S."/>
            <person name="Kuo A."/>
            <person name="Mondo S."/>
            <person name="Pangilinan J."/>
            <person name="Riley R."/>
            <person name="Labutti K."/>
            <person name="Andreopoulos B."/>
            <person name="Lipzen A."/>
            <person name="Chen C."/>
            <person name="Yanf M."/>
            <person name="Daum C."/>
            <person name="Ng V."/>
            <person name="Clum A."/>
            <person name="Ohm R."/>
            <person name="Martin F."/>
            <person name="Silar P."/>
            <person name="Natvig D."/>
            <person name="Lalanne C."/>
            <person name="Gautier V."/>
            <person name="Ament-Velasquez S.L."/>
            <person name="Kruys A."/>
            <person name="Hutchinson M.I."/>
            <person name="Powell A.J."/>
            <person name="Barry K."/>
            <person name="Miller A.N."/>
            <person name="Grigoriev I.V."/>
            <person name="Debuchy R."/>
            <person name="Gladieux P."/>
            <person name="Thoren M.H."/>
            <person name="Johannesson H."/>
        </authorList>
    </citation>
    <scope>NUCLEOTIDE SEQUENCE</scope>
    <source>
        <strain evidence="10">CBS 508.74</strain>
    </source>
</reference>
<dbReference type="Pfam" id="PF01694">
    <property type="entry name" value="Rhomboid"/>
    <property type="match status" value="1"/>
</dbReference>
<feature type="transmembrane region" description="Helical" evidence="8">
    <location>
        <begin position="449"/>
        <end position="469"/>
    </location>
</feature>
<name>A0AAN6TAL5_9PEZI</name>